<accession>A0AAD7NGF5</accession>
<organism evidence="6 7">
    <name type="scientific">Mycena maculata</name>
    <dbReference type="NCBI Taxonomy" id="230809"/>
    <lineage>
        <taxon>Eukaryota</taxon>
        <taxon>Fungi</taxon>
        <taxon>Dikarya</taxon>
        <taxon>Basidiomycota</taxon>
        <taxon>Agaricomycotina</taxon>
        <taxon>Agaricomycetes</taxon>
        <taxon>Agaricomycetidae</taxon>
        <taxon>Agaricales</taxon>
        <taxon>Marasmiineae</taxon>
        <taxon>Mycenaceae</taxon>
        <taxon>Mycena</taxon>
    </lineage>
</organism>
<keyword evidence="7" id="KW-1185">Reference proteome</keyword>
<dbReference type="InterPro" id="IPR012919">
    <property type="entry name" value="SUN_dom"/>
</dbReference>
<dbReference type="PANTHER" id="PTHR12911">
    <property type="entry name" value="SAD1/UNC-84-LIKE PROTEIN-RELATED"/>
    <property type="match status" value="1"/>
</dbReference>
<proteinExistence type="predicted"/>
<evidence type="ECO:0000313" key="7">
    <source>
        <dbReference type="Proteomes" id="UP001215280"/>
    </source>
</evidence>
<comment type="subcellular location">
    <subcellularLocation>
        <location evidence="1">Membrane</location>
    </subcellularLocation>
</comment>
<keyword evidence="4" id="KW-0472">Membrane</keyword>
<dbReference type="Gene3D" id="2.60.120.260">
    <property type="entry name" value="Galactose-binding domain-like"/>
    <property type="match status" value="1"/>
</dbReference>
<gene>
    <name evidence="6" type="ORF">DFH07DRAFT_741003</name>
</gene>
<protein>
    <recommendedName>
        <fullName evidence="5">SUN domain-containing protein</fullName>
    </recommendedName>
</protein>
<dbReference type="GO" id="GO:0043495">
    <property type="term" value="F:protein-membrane adaptor activity"/>
    <property type="evidence" value="ECO:0007669"/>
    <property type="project" value="TreeGrafter"/>
</dbReference>
<feature type="non-terminal residue" evidence="6">
    <location>
        <position position="1"/>
    </location>
</feature>
<dbReference type="EMBL" id="JARJLG010000051">
    <property type="protein sequence ID" value="KAJ7759719.1"/>
    <property type="molecule type" value="Genomic_DNA"/>
</dbReference>
<evidence type="ECO:0000256" key="4">
    <source>
        <dbReference type="ARBA" id="ARBA00023136"/>
    </source>
</evidence>
<name>A0AAD7NGF5_9AGAR</name>
<dbReference type="PROSITE" id="PS51469">
    <property type="entry name" value="SUN"/>
    <property type="match status" value="1"/>
</dbReference>
<comment type="caution">
    <text evidence="6">The sequence shown here is derived from an EMBL/GenBank/DDBJ whole genome shotgun (WGS) entry which is preliminary data.</text>
</comment>
<dbReference type="Pfam" id="PF07738">
    <property type="entry name" value="Sad1_UNC"/>
    <property type="match status" value="2"/>
</dbReference>
<dbReference type="InterPro" id="IPR045119">
    <property type="entry name" value="SUN1-5"/>
</dbReference>
<keyword evidence="3" id="KW-1133">Transmembrane helix</keyword>
<dbReference type="GO" id="GO:0034993">
    <property type="term" value="C:meiotic nuclear membrane microtubule tethering complex"/>
    <property type="evidence" value="ECO:0007669"/>
    <property type="project" value="TreeGrafter"/>
</dbReference>
<evidence type="ECO:0000256" key="2">
    <source>
        <dbReference type="ARBA" id="ARBA00022692"/>
    </source>
</evidence>
<evidence type="ECO:0000259" key="5">
    <source>
        <dbReference type="PROSITE" id="PS51469"/>
    </source>
</evidence>
<sequence>HAAVSSELNSIRKDFEALRLLVKASQPSRHIARPDFALHSSGASVIPSLTSPTYTLRRSTLPGRIFEYFTRHGALTGRPPVTSLHYDIHDGHCWPFAGSHGQLGIVLAAPIYIEDITIDHVAGAVAVNRRTSAPRDMEVWAMVEGQDNIDKLEAWREEMTQCQEHEPVRPTMLEKYPEFIRIASFQYDIYSPDNIQTFPVDAEIRRLGIDLGVVVLVVKSNWGMEEYTCLYRIRVHGTSR</sequence>
<dbReference type="AlphaFoldDB" id="A0AAD7NGF5"/>
<feature type="domain" description="SUN" evidence="5">
    <location>
        <begin position="42"/>
        <end position="240"/>
    </location>
</feature>
<evidence type="ECO:0000313" key="6">
    <source>
        <dbReference type="EMBL" id="KAJ7759719.1"/>
    </source>
</evidence>
<dbReference type="PANTHER" id="PTHR12911:SF8">
    <property type="entry name" value="KLAROID PROTEIN-RELATED"/>
    <property type="match status" value="1"/>
</dbReference>
<dbReference type="Proteomes" id="UP001215280">
    <property type="component" value="Unassembled WGS sequence"/>
</dbReference>
<evidence type="ECO:0000256" key="1">
    <source>
        <dbReference type="ARBA" id="ARBA00004370"/>
    </source>
</evidence>
<evidence type="ECO:0000256" key="3">
    <source>
        <dbReference type="ARBA" id="ARBA00022989"/>
    </source>
</evidence>
<keyword evidence="2" id="KW-0812">Transmembrane</keyword>
<reference evidence="6" key="1">
    <citation type="submission" date="2023-03" db="EMBL/GenBank/DDBJ databases">
        <title>Massive genome expansion in bonnet fungi (Mycena s.s.) driven by repeated elements and novel gene families across ecological guilds.</title>
        <authorList>
            <consortium name="Lawrence Berkeley National Laboratory"/>
            <person name="Harder C.B."/>
            <person name="Miyauchi S."/>
            <person name="Viragh M."/>
            <person name="Kuo A."/>
            <person name="Thoen E."/>
            <person name="Andreopoulos B."/>
            <person name="Lu D."/>
            <person name="Skrede I."/>
            <person name="Drula E."/>
            <person name="Henrissat B."/>
            <person name="Morin E."/>
            <person name="Kohler A."/>
            <person name="Barry K."/>
            <person name="LaButti K."/>
            <person name="Morin E."/>
            <person name="Salamov A."/>
            <person name="Lipzen A."/>
            <person name="Mereny Z."/>
            <person name="Hegedus B."/>
            <person name="Baldrian P."/>
            <person name="Stursova M."/>
            <person name="Weitz H."/>
            <person name="Taylor A."/>
            <person name="Grigoriev I.V."/>
            <person name="Nagy L.G."/>
            <person name="Martin F."/>
            <person name="Kauserud H."/>
        </authorList>
    </citation>
    <scope>NUCLEOTIDE SEQUENCE</scope>
    <source>
        <strain evidence="6">CBHHK188m</strain>
    </source>
</reference>